<dbReference type="Proteomes" id="UP000198926">
    <property type="component" value="Unassembled WGS sequence"/>
</dbReference>
<dbReference type="EMBL" id="FOZM01000001">
    <property type="protein sequence ID" value="SFR97520.1"/>
    <property type="molecule type" value="Genomic_DNA"/>
</dbReference>
<keyword evidence="3" id="KW-1185">Reference proteome</keyword>
<feature type="domain" description="Beta-lactamase-related" evidence="1">
    <location>
        <begin position="43"/>
        <end position="316"/>
    </location>
</feature>
<accession>A0A1I6L2R9</accession>
<organism evidence="2 3">
    <name type="scientific">Yoonia litorea</name>
    <dbReference type="NCBI Taxonomy" id="1123755"/>
    <lineage>
        <taxon>Bacteria</taxon>
        <taxon>Pseudomonadati</taxon>
        <taxon>Pseudomonadota</taxon>
        <taxon>Alphaproteobacteria</taxon>
        <taxon>Rhodobacterales</taxon>
        <taxon>Paracoccaceae</taxon>
        <taxon>Yoonia</taxon>
    </lineage>
</organism>
<protein>
    <submittedName>
        <fullName evidence="2">CubicO group peptidase, beta-lactamase class C family</fullName>
    </submittedName>
</protein>
<dbReference type="SUPFAM" id="SSF56601">
    <property type="entry name" value="beta-lactamase/transpeptidase-like"/>
    <property type="match status" value="1"/>
</dbReference>
<dbReference type="Pfam" id="PF00144">
    <property type="entry name" value="Beta-lactamase"/>
    <property type="match status" value="1"/>
</dbReference>
<sequence>MSVEKLDALAQQIAGPFAFCGLAACCRGKRDFAIAHQSFLDVDRFRMFRVASISKIVIGQTLAQLCTKHRVAWDSDVSSVLGWPLCNPEFPDIPISIGALAAHTAGLDDQKGYLLPPDQTLQAFFTSNRFGARPSGTYFDYANLGYLVLAEVIEKLSGTDLPQACSHMIPDDGGFNWIGVPDTRRADALPTFRHDGDGFAAQIDDPAVMPPPAVSVGRFSPQGGLRLSLDGMLTLAEALRDADKTVLWRDAQTAGNDLGGVFEQYGAGLQIFQNPAFYPRPLIGHFGNAYGFKGGVWYDAKADLAFAYALNGLELGDEDDSFSETERKIFASFAMMGDE</sequence>
<dbReference type="PROSITE" id="PS51257">
    <property type="entry name" value="PROKAR_LIPOPROTEIN"/>
    <property type="match status" value="1"/>
</dbReference>
<dbReference type="InterPro" id="IPR012338">
    <property type="entry name" value="Beta-lactam/transpept-like"/>
</dbReference>
<dbReference type="InterPro" id="IPR050491">
    <property type="entry name" value="AmpC-like"/>
</dbReference>
<dbReference type="Gene3D" id="3.40.710.10">
    <property type="entry name" value="DD-peptidase/beta-lactamase superfamily"/>
    <property type="match status" value="1"/>
</dbReference>
<evidence type="ECO:0000259" key="1">
    <source>
        <dbReference type="Pfam" id="PF00144"/>
    </source>
</evidence>
<dbReference type="STRING" id="1123755.SAMN05444714_0097"/>
<proteinExistence type="predicted"/>
<dbReference type="AlphaFoldDB" id="A0A1I6L2R9"/>
<dbReference type="PANTHER" id="PTHR46825:SF9">
    <property type="entry name" value="BETA-LACTAMASE-RELATED DOMAIN-CONTAINING PROTEIN"/>
    <property type="match status" value="1"/>
</dbReference>
<dbReference type="PANTHER" id="PTHR46825">
    <property type="entry name" value="D-ALANYL-D-ALANINE-CARBOXYPEPTIDASE/ENDOPEPTIDASE AMPH"/>
    <property type="match status" value="1"/>
</dbReference>
<evidence type="ECO:0000313" key="2">
    <source>
        <dbReference type="EMBL" id="SFR97520.1"/>
    </source>
</evidence>
<dbReference type="InterPro" id="IPR001466">
    <property type="entry name" value="Beta-lactam-related"/>
</dbReference>
<reference evidence="2 3" key="1">
    <citation type="submission" date="2016-10" db="EMBL/GenBank/DDBJ databases">
        <authorList>
            <person name="de Groot N.N."/>
        </authorList>
    </citation>
    <scope>NUCLEOTIDE SEQUENCE [LARGE SCALE GENOMIC DNA]</scope>
    <source>
        <strain evidence="2 3">DSM 29433</strain>
    </source>
</reference>
<name>A0A1I6L2R9_9RHOB</name>
<gene>
    <name evidence="2" type="ORF">SAMN05444714_0097</name>
</gene>
<evidence type="ECO:0000313" key="3">
    <source>
        <dbReference type="Proteomes" id="UP000198926"/>
    </source>
</evidence>